<feature type="compositionally biased region" description="Basic and acidic residues" evidence="1">
    <location>
        <begin position="57"/>
        <end position="70"/>
    </location>
</feature>
<dbReference type="RefSeq" id="XP_033463418.1">
    <property type="nucleotide sequence ID" value="XM_033602872.1"/>
</dbReference>
<evidence type="ECO:0000256" key="1">
    <source>
        <dbReference type="SAM" id="MobiDB-lite"/>
    </source>
</evidence>
<protein>
    <submittedName>
        <fullName evidence="4">Uncharacterized protein</fullName>
    </submittedName>
</protein>
<feature type="region of interest" description="Disordered" evidence="1">
    <location>
        <begin position="57"/>
        <end position="77"/>
    </location>
</feature>
<reference evidence="4" key="1">
    <citation type="submission" date="2020-01" db="EMBL/GenBank/DDBJ databases">
        <authorList>
            <consortium name="DOE Joint Genome Institute"/>
            <person name="Haridas S."/>
            <person name="Albert R."/>
            <person name="Binder M."/>
            <person name="Bloem J."/>
            <person name="Labutti K."/>
            <person name="Salamov A."/>
            <person name="Andreopoulos B."/>
            <person name="Baker S.E."/>
            <person name="Barry K."/>
            <person name="Bills G."/>
            <person name="Bluhm B.H."/>
            <person name="Cannon C."/>
            <person name="Castanera R."/>
            <person name="Culley D.E."/>
            <person name="Daum C."/>
            <person name="Ezra D."/>
            <person name="Gonzalez J.B."/>
            <person name="Henrissat B."/>
            <person name="Kuo A."/>
            <person name="Liang C."/>
            <person name="Lipzen A."/>
            <person name="Lutzoni F."/>
            <person name="Magnuson J."/>
            <person name="Mondo S."/>
            <person name="Nolan M."/>
            <person name="Ohm R."/>
            <person name="Pangilinan J."/>
            <person name="Park H.-J."/>
            <person name="Ramirez L."/>
            <person name="Alfaro M."/>
            <person name="Sun H."/>
            <person name="Tritt A."/>
            <person name="Yoshinaga Y."/>
            <person name="Zwiers L.-H."/>
            <person name="Turgeon B.G."/>
            <person name="Goodwin S.B."/>
            <person name="Spatafora J.W."/>
            <person name="Crous P.W."/>
            <person name="Grigoriev I.V."/>
        </authorList>
    </citation>
    <scope>NUCLEOTIDE SEQUENCE</scope>
    <source>
        <strain evidence="4">CBS 342.82</strain>
    </source>
</reference>
<evidence type="ECO:0000256" key="2">
    <source>
        <dbReference type="SAM" id="Phobius"/>
    </source>
</evidence>
<keyword evidence="2" id="KW-0812">Transmembrane</keyword>
<dbReference type="AlphaFoldDB" id="A0A6J3MHL5"/>
<dbReference type="GeneID" id="54360672"/>
<reference evidence="4" key="3">
    <citation type="submission" date="2025-08" db="UniProtKB">
        <authorList>
            <consortium name="RefSeq"/>
        </authorList>
    </citation>
    <scope>IDENTIFICATION</scope>
    <source>
        <strain evidence="4">CBS 342.82</strain>
    </source>
</reference>
<keyword evidence="3" id="KW-1185">Reference proteome</keyword>
<feature type="transmembrane region" description="Helical" evidence="2">
    <location>
        <begin position="97"/>
        <end position="115"/>
    </location>
</feature>
<reference evidence="4" key="2">
    <citation type="submission" date="2020-04" db="EMBL/GenBank/DDBJ databases">
        <authorList>
            <consortium name="NCBI Genome Project"/>
        </authorList>
    </citation>
    <scope>NUCLEOTIDE SEQUENCE</scope>
    <source>
        <strain evidence="4">CBS 342.82</strain>
    </source>
</reference>
<keyword evidence="2" id="KW-1133">Transmembrane helix</keyword>
<proteinExistence type="predicted"/>
<dbReference type="Proteomes" id="UP000504637">
    <property type="component" value="Unplaced"/>
</dbReference>
<evidence type="ECO:0000313" key="3">
    <source>
        <dbReference type="Proteomes" id="UP000504637"/>
    </source>
</evidence>
<accession>A0A6J3MHL5</accession>
<sequence length="133" mass="15414">MLRKTCKGKAKDSFQPEKIMIERAEWDAFKSEHDAVRVDIAELKSLTKQRYPKQELLHGSQDRRNIETPDTKTWSRQSVKETTAKSQYYRSAQNRSAFYILIIAKVCPIVGWFGLHSSCHRISAALQTRSVKQ</sequence>
<keyword evidence="2" id="KW-0472">Membrane</keyword>
<organism evidence="4">
    <name type="scientific">Dissoconium aciculare CBS 342.82</name>
    <dbReference type="NCBI Taxonomy" id="1314786"/>
    <lineage>
        <taxon>Eukaryota</taxon>
        <taxon>Fungi</taxon>
        <taxon>Dikarya</taxon>
        <taxon>Ascomycota</taxon>
        <taxon>Pezizomycotina</taxon>
        <taxon>Dothideomycetes</taxon>
        <taxon>Dothideomycetidae</taxon>
        <taxon>Mycosphaerellales</taxon>
        <taxon>Dissoconiaceae</taxon>
        <taxon>Dissoconium</taxon>
    </lineage>
</organism>
<evidence type="ECO:0000313" key="4">
    <source>
        <dbReference type="RefSeq" id="XP_033463418.1"/>
    </source>
</evidence>
<name>A0A6J3MHL5_9PEZI</name>
<gene>
    <name evidence="4" type="ORF">K489DRAFT_367602</name>
</gene>